<dbReference type="EMBL" id="NOXS01000033">
    <property type="protein sequence ID" value="OYQ18147.1"/>
    <property type="molecule type" value="Genomic_DNA"/>
</dbReference>
<organism evidence="11 12">
    <name type="scientific">Elstera cyanobacteriorum</name>
    <dbReference type="NCBI Taxonomy" id="2022747"/>
    <lineage>
        <taxon>Bacteria</taxon>
        <taxon>Pseudomonadati</taxon>
        <taxon>Pseudomonadota</taxon>
        <taxon>Alphaproteobacteria</taxon>
        <taxon>Rhodospirillales</taxon>
        <taxon>Rhodospirillaceae</taxon>
        <taxon>Elstera</taxon>
    </lineage>
</organism>
<evidence type="ECO:0000256" key="9">
    <source>
        <dbReference type="ARBA" id="ARBA00023136"/>
    </source>
</evidence>
<dbReference type="Pfam" id="PF04442">
    <property type="entry name" value="CtaG_Cox11"/>
    <property type="match status" value="1"/>
</dbReference>
<evidence type="ECO:0000256" key="10">
    <source>
        <dbReference type="HAMAP-Rule" id="MF_00155"/>
    </source>
</evidence>
<comment type="subcellular location">
    <subcellularLocation>
        <location evidence="2 10">Cell inner membrane</location>
        <topology evidence="2 10">Single-pass type II membrane protein</topology>
        <orientation evidence="2 10">Periplasmic side</orientation>
    </subcellularLocation>
</comment>
<keyword evidence="8 10" id="KW-0186">Copper</keyword>
<dbReference type="InterPro" id="IPR023471">
    <property type="entry name" value="CtaG/Cox11_dom_sf"/>
</dbReference>
<dbReference type="Gene3D" id="2.60.370.10">
    <property type="entry name" value="Ctag/Cox11"/>
    <property type="match status" value="1"/>
</dbReference>
<dbReference type="NCBIfam" id="NF003465">
    <property type="entry name" value="PRK05089.1"/>
    <property type="match status" value="1"/>
</dbReference>
<dbReference type="PANTHER" id="PTHR21320:SF3">
    <property type="entry name" value="CYTOCHROME C OXIDASE ASSEMBLY PROTEIN COX11, MITOCHONDRIAL-RELATED"/>
    <property type="match status" value="1"/>
</dbReference>
<dbReference type="AlphaFoldDB" id="A0A255XMF0"/>
<sequence>MSAPQQTRNRRTLVSLAMLATGMICLAYAAVPLYQIFCQVTGFGGASKRVEAASTTVGERIVTVRFDANTDPALPWKFEPVQRSVEAKLGENMLIFYRAKNLAAEPVTGMATFNVTPLKTGGVFAKVACFCFDQQTLAAGEEVEMPVSFYIDPAMADDKTLNDVKTITLSYTFFRAKAQTAAVDGTKAASGG</sequence>
<dbReference type="RefSeq" id="WP_094409708.1">
    <property type="nucleotide sequence ID" value="NZ_BMJZ01000002.1"/>
</dbReference>
<dbReference type="InterPro" id="IPR007533">
    <property type="entry name" value="Cyt_c_oxidase_assmbl_CtaG"/>
</dbReference>
<dbReference type="GO" id="GO:0008535">
    <property type="term" value="P:respiratory chain complex IV assembly"/>
    <property type="evidence" value="ECO:0007669"/>
    <property type="project" value="UniProtKB-UniRule"/>
</dbReference>
<evidence type="ECO:0000256" key="4">
    <source>
        <dbReference type="ARBA" id="ARBA00015384"/>
    </source>
</evidence>
<feature type="topological domain" description="Cytoplasmic" evidence="10">
    <location>
        <begin position="1"/>
        <end position="8"/>
    </location>
</feature>
<comment type="function">
    <text evidence="1 10">Exerts its effect at some terminal stage of cytochrome c oxidase synthesis, probably by being involved in the insertion of the copper B into subunit I.</text>
</comment>
<proteinExistence type="inferred from homology"/>
<dbReference type="OrthoDB" id="9804841at2"/>
<evidence type="ECO:0000256" key="1">
    <source>
        <dbReference type="ARBA" id="ARBA00004007"/>
    </source>
</evidence>
<evidence type="ECO:0000256" key="2">
    <source>
        <dbReference type="ARBA" id="ARBA00004382"/>
    </source>
</evidence>
<protein>
    <recommendedName>
        <fullName evidence="4 10">Cytochrome c oxidase assembly protein CtaG</fullName>
    </recommendedName>
</protein>
<comment type="similarity">
    <text evidence="3 10">Belongs to the COX11/CtaG family.</text>
</comment>
<dbReference type="FunFam" id="2.60.370.10:FF:000001">
    <property type="entry name" value="COX11 cytochrome c oxidase assembly homolog"/>
    <property type="match status" value="1"/>
</dbReference>
<keyword evidence="10" id="KW-0997">Cell inner membrane</keyword>
<dbReference type="PIRSF" id="PIRSF005413">
    <property type="entry name" value="COX11"/>
    <property type="match status" value="1"/>
</dbReference>
<evidence type="ECO:0000256" key="6">
    <source>
        <dbReference type="ARBA" id="ARBA00022968"/>
    </source>
</evidence>
<dbReference type="GO" id="GO:0005886">
    <property type="term" value="C:plasma membrane"/>
    <property type="evidence" value="ECO:0007669"/>
    <property type="project" value="UniProtKB-SubCell"/>
</dbReference>
<dbReference type="GO" id="GO:0005507">
    <property type="term" value="F:copper ion binding"/>
    <property type="evidence" value="ECO:0007669"/>
    <property type="project" value="InterPro"/>
</dbReference>
<dbReference type="HAMAP" id="MF_00155">
    <property type="entry name" value="CtaG"/>
    <property type="match status" value="1"/>
</dbReference>
<dbReference type="SUPFAM" id="SSF110111">
    <property type="entry name" value="Ctag/Cox11"/>
    <property type="match status" value="1"/>
</dbReference>
<evidence type="ECO:0000256" key="5">
    <source>
        <dbReference type="ARBA" id="ARBA00022692"/>
    </source>
</evidence>
<dbReference type="Proteomes" id="UP000216361">
    <property type="component" value="Unassembled WGS sequence"/>
</dbReference>
<keyword evidence="6 10" id="KW-0735">Signal-anchor</keyword>
<keyword evidence="5 10" id="KW-0812">Transmembrane</keyword>
<evidence type="ECO:0000256" key="7">
    <source>
        <dbReference type="ARBA" id="ARBA00022989"/>
    </source>
</evidence>
<evidence type="ECO:0000313" key="11">
    <source>
        <dbReference type="EMBL" id="OYQ18147.1"/>
    </source>
</evidence>
<evidence type="ECO:0000313" key="12">
    <source>
        <dbReference type="Proteomes" id="UP000216361"/>
    </source>
</evidence>
<keyword evidence="12" id="KW-1185">Reference proteome</keyword>
<gene>
    <name evidence="10" type="primary">ctaG</name>
    <name evidence="11" type="ORF">CHR90_14420</name>
</gene>
<reference evidence="11 12" key="1">
    <citation type="submission" date="2017-07" db="EMBL/GenBank/DDBJ databases">
        <title>Elstera cyanobacteriorum sp. nov., a novel bacterium isolated from cyanobacterial aggregates in a eutrophic lake.</title>
        <authorList>
            <person name="Cai H."/>
        </authorList>
    </citation>
    <scope>NUCLEOTIDE SEQUENCE [LARGE SCALE GENOMIC DNA]</scope>
    <source>
        <strain evidence="11 12">TH019</strain>
    </source>
</reference>
<name>A0A255XMF0_9PROT</name>
<feature type="topological domain" description="Periplasmic" evidence="10">
    <location>
        <begin position="31"/>
        <end position="192"/>
    </location>
</feature>
<accession>A0A255XMF0</accession>
<keyword evidence="7 10" id="KW-1133">Transmembrane helix</keyword>
<keyword evidence="9 10" id="KW-0472">Membrane</keyword>
<dbReference type="PANTHER" id="PTHR21320">
    <property type="entry name" value="CYTOCHROME C OXIDASE ASSEMBLY PROTEIN COX11-RELATED"/>
    <property type="match status" value="1"/>
</dbReference>
<evidence type="ECO:0000256" key="3">
    <source>
        <dbReference type="ARBA" id="ARBA00009620"/>
    </source>
</evidence>
<evidence type="ECO:0000256" key="8">
    <source>
        <dbReference type="ARBA" id="ARBA00023008"/>
    </source>
</evidence>
<comment type="caution">
    <text evidence="11">The sequence shown here is derived from an EMBL/GenBank/DDBJ whole genome shotgun (WGS) entry which is preliminary data.</text>
</comment>
<keyword evidence="10" id="KW-1003">Cell membrane</keyword>